<feature type="region of interest" description="Disordered" evidence="4">
    <location>
        <begin position="1450"/>
        <end position="1479"/>
    </location>
</feature>
<evidence type="ECO:0000256" key="1">
    <source>
        <dbReference type="ARBA" id="ARBA00022723"/>
    </source>
</evidence>
<keyword evidence="3" id="KW-0862">Zinc</keyword>
<dbReference type="SUPFAM" id="SSF50978">
    <property type="entry name" value="WD40 repeat-like"/>
    <property type="match status" value="1"/>
</dbReference>
<dbReference type="PANTHER" id="PTHR21725">
    <property type="entry name" value="E3 UBIQUITIN-PROTEIN LIGASE UBR4"/>
    <property type="match status" value="1"/>
</dbReference>
<accession>A0ABR2KIT9</accession>
<dbReference type="PANTHER" id="PTHR21725:SF1">
    <property type="entry name" value="E3 UBIQUITIN-PROTEIN LIGASE UBR4"/>
    <property type="match status" value="1"/>
</dbReference>
<dbReference type="InterPro" id="IPR045189">
    <property type="entry name" value="UBR4-like"/>
</dbReference>
<evidence type="ECO:0000259" key="5">
    <source>
        <dbReference type="SMART" id="SM00396"/>
    </source>
</evidence>
<dbReference type="EMBL" id="JAPFFF010000004">
    <property type="protein sequence ID" value="KAK8890989.1"/>
    <property type="molecule type" value="Genomic_DNA"/>
</dbReference>
<organism evidence="6 7">
    <name type="scientific">Tritrichomonas musculus</name>
    <dbReference type="NCBI Taxonomy" id="1915356"/>
    <lineage>
        <taxon>Eukaryota</taxon>
        <taxon>Metamonada</taxon>
        <taxon>Parabasalia</taxon>
        <taxon>Tritrichomonadida</taxon>
        <taxon>Tritrichomonadidae</taxon>
        <taxon>Tritrichomonas</taxon>
    </lineage>
</organism>
<dbReference type="InterPro" id="IPR003126">
    <property type="entry name" value="Znf_UBR"/>
</dbReference>
<name>A0ABR2KIT9_9EUKA</name>
<feature type="compositionally biased region" description="Low complexity" evidence="4">
    <location>
        <begin position="970"/>
        <end position="993"/>
    </location>
</feature>
<keyword evidence="1" id="KW-0479">Metal-binding</keyword>
<evidence type="ECO:0000313" key="7">
    <source>
        <dbReference type="Proteomes" id="UP001470230"/>
    </source>
</evidence>
<protein>
    <recommendedName>
        <fullName evidence="5">UBR-type domain-containing protein</fullName>
    </recommendedName>
</protein>
<reference evidence="6 7" key="1">
    <citation type="submission" date="2024-04" db="EMBL/GenBank/DDBJ databases">
        <title>Tritrichomonas musculus Genome.</title>
        <authorList>
            <person name="Alves-Ferreira E."/>
            <person name="Grigg M."/>
            <person name="Lorenzi H."/>
            <person name="Galac M."/>
        </authorList>
    </citation>
    <scope>NUCLEOTIDE SEQUENCE [LARGE SCALE GENOMIC DNA]</scope>
    <source>
        <strain evidence="6 7">EAF2021</strain>
    </source>
</reference>
<keyword evidence="2" id="KW-0863">Zinc-finger</keyword>
<feature type="domain" description="UBR-type" evidence="5">
    <location>
        <begin position="890"/>
        <end position="956"/>
    </location>
</feature>
<feature type="region of interest" description="Disordered" evidence="4">
    <location>
        <begin position="492"/>
        <end position="529"/>
    </location>
</feature>
<dbReference type="CDD" id="cd19671">
    <property type="entry name" value="UBR-box_UBR4_5_6_7"/>
    <property type="match status" value="1"/>
</dbReference>
<dbReference type="SMART" id="SM00396">
    <property type="entry name" value="ZnF_UBR1"/>
    <property type="match status" value="1"/>
</dbReference>
<feature type="compositionally biased region" description="Acidic residues" evidence="4">
    <location>
        <begin position="1452"/>
        <end position="1478"/>
    </location>
</feature>
<dbReference type="InterPro" id="IPR036322">
    <property type="entry name" value="WD40_repeat_dom_sf"/>
</dbReference>
<dbReference type="Proteomes" id="UP001470230">
    <property type="component" value="Unassembled WGS sequence"/>
</dbReference>
<feature type="region of interest" description="Disordered" evidence="4">
    <location>
        <begin position="957"/>
        <end position="993"/>
    </location>
</feature>
<evidence type="ECO:0000256" key="2">
    <source>
        <dbReference type="ARBA" id="ARBA00022771"/>
    </source>
</evidence>
<evidence type="ECO:0000256" key="3">
    <source>
        <dbReference type="ARBA" id="ARBA00022833"/>
    </source>
</evidence>
<feature type="compositionally biased region" description="Polar residues" evidence="4">
    <location>
        <begin position="957"/>
        <end position="968"/>
    </location>
</feature>
<evidence type="ECO:0000313" key="6">
    <source>
        <dbReference type="EMBL" id="KAK8890989.1"/>
    </source>
</evidence>
<gene>
    <name evidence="6" type="ORF">M9Y10_028191</name>
</gene>
<sequence length="1827" mass="206191">MNSCHNFAFLSPLQALDEFNSGHFFDGQSSIETIWLILSQLDVDSIQDNELEQISAFWCSSVVTAKIYNFTKKPKTTTHLFYSYCLIVQVAFSLYQRLLKKSLNSQDLDLKNHLYDPIMAVFGFLDHIFDEIETPSNYPIKFSPIFDNSNSVIEFFRQHSDLPQYNIIISWGLRFLFSPIYYSNKDDNNTEIESFNQIKELIDPDGYYFFDVKAQLQTQKQTNSESDNNNNNNDNDNKQVIFDRFIRTDSEIPLVSILLVRYSLSKFFNIQIVAPIAAPNSDFYDNFYNKVILNSNDNTKGNSESNENIQIDSSVAQGPSEEEIIHLGEEIIKISQTFLYVSANKIQFPSKLFVNHLIPTEFITLSFLSDTIDDSQIDIHQIFEREPSSRNSVLFLLSKLKTADEIDQFTEFLNSKQFSDGWINEARGCMLGFEPIDRLINDSISGDSNAAKALLDHPECKESLTPSSSVLHKILSILLSNDPVELPEEYPQIAKPEPEPKPEPSEENSNAQNETNAEGQAESKKDDKSASAVVEVPAIYNYNAAIIYKAIQHKHKLNFKPLIAALHAMLIDVVDSITKKRGLTYLVLAGFKPNDESDAHLQHLQIPQDAKDLIVDLTKKPLSMIFMNVYMYLYYIEITGIKDSLDEECLNLLADFSSNYFFSSYLERIVRKTMPASFLTIVSQHRISHITNSLKDKGLRTQILDLILPTIKSEHSSQITDLVKFFIDDDDIESIITLLSDNPPSIRDIISSIPIEIQDKIFDNLIEKGDQNKMKLIVPLILETNPSLFKKLGVIALKTPKLLDSLLTVCNCSNEAFIEAVSSFSGEITTEFAQMLKKLVHSLPIYLITHQLKEGEKERQRMNADWNDEVVSQSTQTKTVDPWIYNEDETDHIKEHNTGNHHCFFCYTCGIFGDRNNICLNCALKCHKGHDIAYYGLTESPCACGKKSSSTCKINKASSNENETQEASKTPKQQTTITTTNAASTKKTDNNNNNNNKVSVKYFDACNDHNISLLITLFRSLLNSKIMKPPDPLQVIRLTTGSIFDVDITKFHSSFTPSRFKFATVQSNPNETAAAHTGGSAGGTDGGSSLPISLLPKLIDSQSIINEVQNQSSTYERHFEYRSRAIPIQAAAVGGPLCNILVVASGRTLTSFNIETMQQLSTYRMSHPGFQISFCPLDPSVFAVASLKHVMIFSLTENGTFQESEQIMLLLEELSPTIFVNSVVWVPLECLHLAVVCNMFIKIYDIPSDRFSPIACFFADSPNFFSSAVFVEHEEECYGLFAMSTGRIAIQNTNVDPSDGPIPLTRFATFPRFSNHQLTLSYSPESDILFISSPPQPLLAMRLDEIFKEKDPQFLAIDIPQNLIGLHLYFVHCVNGSLHFLVNPNSGAVFTIEFIDNEQVEVSSLSPQSIIPMGGIPIYDRSIITLTTFTMQNKLYAIGKNGKILALQSADESNDDDDEEGDKENEDEENDEDEDENGIDSKANLFNKFIVPPSFWTISKIASKFLIEISAHNIQSDPSILLSGIGGGGFVFPGEIRHKCLDVSIKDDNLLIVGFRITVGLSNPSLRNRPSYIKVFNRKYSLHSSSSSSPYTICVPLRPEEIRLRRRYRLGIGNNESNDNYDIFIDSLDVFTIRVDQLDAKKYSWIKRSKEIDWFKDGNNVFDFNDSRQIVKISKSIKIDENHLKGRNPRIFKRKIKLGNDVMSYLINNISLAFPLEFEMDDNTIGELVGIMYGNPDISMAARRMIIKGAKLFGADSDRKYAVLKIWADTICKLVNDGKINDKQWGLLWRDLALMPQDLKDAITPIVWKSKPQLSGTFTALSAFLTK</sequence>
<evidence type="ECO:0000256" key="4">
    <source>
        <dbReference type="SAM" id="MobiDB-lite"/>
    </source>
</evidence>
<keyword evidence="7" id="KW-1185">Reference proteome</keyword>
<comment type="caution">
    <text evidence="6">The sequence shown here is derived from an EMBL/GenBank/DDBJ whole genome shotgun (WGS) entry which is preliminary data.</text>
</comment>
<proteinExistence type="predicted"/>